<dbReference type="AlphaFoldDB" id="A0A835ECQ0"/>
<dbReference type="InterPro" id="IPR002182">
    <property type="entry name" value="NB-ARC"/>
</dbReference>
<keyword evidence="6" id="KW-0175">Coiled coil</keyword>
<dbReference type="InterPro" id="IPR038005">
    <property type="entry name" value="RX-like_CC"/>
</dbReference>
<accession>A0A835ECQ0</accession>
<dbReference type="FunFam" id="1.10.10.10:FF:000322">
    <property type="entry name" value="Probable disease resistance protein At1g63360"/>
    <property type="match status" value="1"/>
</dbReference>
<dbReference type="InterPro" id="IPR041118">
    <property type="entry name" value="Rx_N"/>
</dbReference>
<protein>
    <submittedName>
        <fullName evidence="11">Uncharacterized protein</fullName>
    </submittedName>
</protein>
<dbReference type="CDD" id="cd14798">
    <property type="entry name" value="RX-CC_like"/>
    <property type="match status" value="1"/>
</dbReference>
<dbReference type="GO" id="GO:0002758">
    <property type="term" value="P:innate immune response-activating signaling pathway"/>
    <property type="evidence" value="ECO:0007669"/>
    <property type="project" value="UniProtKB-ARBA"/>
</dbReference>
<keyword evidence="2" id="KW-0433">Leucine-rich repeat</keyword>
<evidence type="ECO:0000259" key="8">
    <source>
        <dbReference type="Pfam" id="PF18052"/>
    </source>
</evidence>
<comment type="similarity">
    <text evidence="1">Belongs to the disease resistance NB-LRR family.</text>
</comment>
<dbReference type="SUPFAM" id="SSF52540">
    <property type="entry name" value="P-loop containing nucleoside triphosphate hydrolases"/>
    <property type="match status" value="1"/>
</dbReference>
<dbReference type="OrthoDB" id="686237at2759"/>
<dbReference type="Gene3D" id="1.10.10.10">
    <property type="entry name" value="Winged helix-like DNA-binding domain superfamily/Winged helix DNA-binding domain"/>
    <property type="match status" value="1"/>
</dbReference>
<dbReference type="Gene3D" id="3.80.10.10">
    <property type="entry name" value="Ribonuclease Inhibitor"/>
    <property type="match status" value="1"/>
</dbReference>
<dbReference type="Proteomes" id="UP000636709">
    <property type="component" value="Unassembled WGS sequence"/>
</dbReference>
<dbReference type="GO" id="GO:0009626">
    <property type="term" value="P:plant-type hypersensitive response"/>
    <property type="evidence" value="ECO:0007669"/>
    <property type="project" value="UniProtKB-ARBA"/>
</dbReference>
<dbReference type="Pfam" id="PF23598">
    <property type="entry name" value="LRR_14"/>
    <property type="match status" value="1"/>
</dbReference>
<dbReference type="Gene3D" id="1.20.5.4130">
    <property type="match status" value="1"/>
</dbReference>
<dbReference type="PANTHER" id="PTHR23155">
    <property type="entry name" value="DISEASE RESISTANCE PROTEIN RP"/>
    <property type="match status" value="1"/>
</dbReference>
<name>A0A835ECQ0_9POAL</name>
<dbReference type="InterPro" id="IPR055414">
    <property type="entry name" value="LRR_R13L4/SHOC2-like"/>
</dbReference>
<dbReference type="GO" id="GO:0043531">
    <property type="term" value="F:ADP binding"/>
    <property type="evidence" value="ECO:0007669"/>
    <property type="project" value="InterPro"/>
</dbReference>
<evidence type="ECO:0000256" key="6">
    <source>
        <dbReference type="ARBA" id="ARBA00023054"/>
    </source>
</evidence>
<sequence length="789" mass="89689">MEFFTGALPSLLPKLAALATGEYNLQKGLKGEIRLLHAELECVQGALEDISKVPVDQLPNGDKIWARNMRELSYDMEDSIDKFMVRCNKSADDELAKQDKHGSKNAIGRCLDLLMQPMIRRKIATEIRSVKSRVVENNRSIIVIDDIWNISHWEMIKRALPDNHGGYGIITTTRIFDIAKQVGGIYRMKPLSPSNSRILLCSRILDKTDQENYLDKDLAEVSDKILKKCAGVPLAIITIASLLANKGRDIMDWYNLYNSIGTGLENSQDVDNMRKILLLSYYDLPSHLKTCLLYLSIFPEDSKIEKDRLIWMWAAEGFIQCKRQGESLLELGQSYFNELVNRSMIQLVNPEFFGDSEYCHVHDMVLDLIFFLSSEENFVTLLSDTKDHTSPSKTVRRLSLQDCKARIQDNISKKRIRSVVVFSFGNDPKLDLGSFRVLRVLDLEQCRLSNAHSLKYLGKLIHLRYLGLRDTDIEQLPEELGSLRFLQSLDIRGTLIYKFPLTVFQLKHLRCLQIDACEGVPKGISSLTSLEVLTLMAIRNSTTITELGHLTELRVLKIELDTDDFCTDGLQKSLAESLVDCLQKLKKIQSVDILDFFDEGGPLDAWRAPPSLRKIDMRGPIWFSARPNWMNPSHLQHLSLLTVQIKELQQEDLEILGRLPALHHLFLALGRYKELKVHPGLVVGASSFPSLVRCKLLSFVPPVVFRQGAMPRLTDLTLTFPVGEMREIAGSMSGFELGLENLTSLRNIKVVFHYDSDSKQDKEEAMAVLRNEAEIHPNRPTITEIPWVL</sequence>
<keyword evidence="3" id="KW-0677">Repeat</keyword>
<feature type="domain" description="Disease resistance R13L4/SHOC-2-like LRR" evidence="10">
    <location>
        <begin position="416"/>
        <end position="782"/>
    </location>
</feature>
<keyword evidence="4" id="KW-0547">Nucleotide-binding</keyword>
<gene>
    <name evidence="11" type="ORF">HU200_048967</name>
</gene>
<dbReference type="Gene3D" id="1.10.8.430">
    <property type="entry name" value="Helical domain of apoptotic protease-activating factors"/>
    <property type="match status" value="1"/>
</dbReference>
<keyword evidence="5" id="KW-0611">Plant defense</keyword>
<dbReference type="InterPro" id="IPR044974">
    <property type="entry name" value="Disease_R_plants"/>
</dbReference>
<evidence type="ECO:0000256" key="1">
    <source>
        <dbReference type="ARBA" id="ARBA00008894"/>
    </source>
</evidence>
<dbReference type="Pfam" id="PF00931">
    <property type="entry name" value="NB-ARC"/>
    <property type="match status" value="1"/>
</dbReference>
<evidence type="ECO:0000256" key="3">
    <source>
        <dbReference type="ARBA" id="ARBA00022737"/>
    </source>
</evidence>
<dbReference type="InterPro" id="IPR032675">
    <property type="entry name" value="LRR_dom_sf"/>
</dbReference>
<dbReference type="InterPro" id="IPR058922">
    <property type="entry name" value="WHD_DRP"/>
</dbReference>
<reference evidence="11" key="1">
    <citation type="submission" date="2020-07" db="EMBL/GenBank/DDBJ databases">
        <title>Genome sequence and genetic diversity analysis of an under-domesticated orphan crop, white fonio (Digitaria exilis).</title>
        <authorList>
            <person name="Bennetzen J.L."/>
            <person name="Chen S."/>
            <person name="Ma X."/>
            <person name="Wang X."/>
            <person name="Yssel A.E.J."/>
            <person name="Chaluvadi S.R."/>
            <person name="Johnson M."/>
            <person name="Gangashetty P."/>
            <person name="Hamidou F."/>
            <person name="Sanogo M.D."/>
            <person name="Zwaenepoel A."/>
            <person name="Wallace J."/>
            <person name="Van De Peer Y."/>
            <person name="Van Deynze A."/>
        </authorList>
    </citation>
    <scope>NUCLEOTIDE SEQUENCE</scope>
    <source>
        <tissue evidence="11">Leaves</tissue>
    </source>
</reference>
<evidence type="ECO:0000259" key="7">
    <source>
        <dbReference type="Pfam" id="PF00931"/>
    </source>
</evidence>
<dbReference type="PANTHER" id="PTHR23155:SF1116">
    <property type="entry name" value="OS12G0273300 PROTEIN"/>
    <property type="match status" value="1"/>
</dbReference>
<dbReference type="PRINTS" id="PR00364">
    <property type="entry name" value="DISEASERSIST"/>
</dbReference>
<keyword evidence="12" id="KW-1185">Reference proteome</keyword>
<dbReference type="EMBL" id="JACEFO010002208">
    <property type="protein sequence ID" value="KAF8673403.1"/>
    <property type="molecule type" value="Genomic_DNA"/>
</dbReference>
<dbReference type="InterPro" id="IPR027417">
    <property type="entry name" value="P-loop_NTPase"/>
</dbReference>
<organism evidence="11 12">
    <name type="scientific">Digitaria exilis</name>
    <dbReference type="NCBI Taxonomy" id="1010633"/>
    <lineage>
        <taxon>Eukaryota</taxon>
        <taxon>Viridiplantae</taxon>
        <taxon>Streptophyta</taxon>
        <taxon>Embryophyta</taxon>
        <taxon>Tracheophyta</taxon>
        <taxon>Spermatophyta</taxon>
        <taxon>Magnoliopsida</taxon>
        <taxon>Liliopsida</taxon>
        <taxon>Poales</taxon>
        <taxon>Poaceae</taxon>
        <taxon>PACMAD clade</taxon>
        <taxon>Panicoideae</taxon>
        <taxon>Panicodae</taxon>
        <taxon>Paniceae</taxon>
        <taxon>Anthephorinae</taxon>
        <taxon>Digitaria</taxon>
    </lineage>
</organism>
<evidence type="ECO:0000256" key="4">
    <source>
        <dbReference type="ARBA" id="ARBA00022741"/>
    </source>
</evidence>
<proteinExistence type="inferred from homology"/>
<evidence type="ECO:0000259" key="10">
    <source>
        <dbReference type="Pfam" id="PF23598"/>
    </source>
</evidence>
<dbReference type="Pfam" id="PF18052">
    <property type="entry name" value="Rx_N"/>
    <property type="match status" value="1"/>
</dbReference>
<feature type="domain" description="NB-ARC" evidence="7">
    <location>
        <begin position="132"/>
        <end position="208"/>
    </location>
</feature>
<dbReference type="GO" id="GO:0042742">
    <property type="term" value="P:defense response to bacterium"/>
    <property type="evidence" value="ECO:0007669"/>
    <property type="project" value="UniProtKB-ARBA"/>
</dbReference>
<feature type="domain" description="Disease resistance protein winged helix" evidence="9">
    <location>
        <begin position="297"/>
        <end position="369"/>
    </location>
</feature>
<evidence type="ECO:0000259" key="9">
    <source>
        <dbReference type="Pfam" id="PF23559"/>
    </source>
</evidence>
<evidence type="ECO:0000313" key="11">
    <source>
        <dbReference type="EMBL" id="KAF8673403.1"/>
    </source>
</evidence>
<comment type="caution">
    <text evidence="11">The sequence shown here is derived from an EMBL/GenBank/DDBJ whole genome shotgun (WGS) entry which is preliminary data.</text>
</comment>
<evidence type="ECO:0000256" key="2">
    <source>
        <dbReference type="ARBA" id="ARBA00022614"/>
    </source>
</evidence>
<feature type="domain" description="Disease resistance N-terminal" evidence="8">
    <location>
        <begin position="8"/>
        <end position="91"/>
    </location>
</feature>
<evidence type="ECO:0000256" key="5">
    <source>
        <dbReference type="ARBA" id="ARBA00022821"/>
    </source>
</evidence>
<dbReference type="Pfam" id="PF23559">
    <property type="entry name" value="WHD_DRP"/>
    <property type="match status" value="1"/>
</dbReference>
<dbReference type="SUPFAM" id="SSF52058">
    <property type="entry name" value="L domain-like"/>
    <property type="match status" value="1"/>
</dbReference>
<dbReference type="InterPro" id="IPR042197">
    <property type="entry name" value="Apaf_helical"/>
</dbReference>
<dbReference type="InterPro" id="IPR036388">
    <property type="entry name" value="WH-like_DNA-bd_sf"/>
</dbReference>
<evidence type="ECO:0000313" key="12">
    <source>
        <dbReference type="Proteomes" id="UP000636709"/>
    </source>
</evidence>